<evidence type="ECO:0000313" key="1">
    <source>
        <dbReference type="EMBL" id="OQS02805.1"/>
    </source>
</evidence>
<organism evidence="1 2">
    <name type="scientific">Thraustotheca clavata</name>
    <dbReference type="NCBI Taxonomy" id="74557"/>
    <lineage>
        <taxon>Eukaryota</taxon>
        <taxon>Sar</taxon>
        <taxon>Stramenopiles</taxon>
        <taxon>Oomycota</taxon>
        <taxon>Saprolegniomycetes</taxon>
        <taxon>Saprolegniales</taxon>
        <taxon>Achlyaceae</taxon>
        <taxon>Thraustotheca</taxon>
    </lineage>
</organism>
<sequence length="66" mass="7567">MIENIHCILASAYSRQSYKSPINLFAAQSTHVVLIDCDYTGRHYQDTSMFKALMVHKDMTTFTSFS</sequence>
<dbReference type="AlphaFoldDB" id="A0A1V9ZXQ6"/>
<reference evidence="1 2" key="1">
    <citation type="journal article" date="2014" name="Genome Biol. Evol.">
        <title>The secreted proteins of Achlya hypogyna and Thraustotheca clavata identify the ancestral oomycete secretome and reveal gene acquisitions by horizontal gene transfer.</title>
        <authorList>
            <person name="Misner I."/>
            <person name="Blouin N."/>
            <person name="Leonard G."/>
            <person name="Richards T.A."/>
            <person name="Lane C.E."/>
        </authorList>
    </citation>
    <scope>NUCLEOTIDE SEQUENCE [LARGE SCALE GENOMIC DNA]</scope>
    <source>
        <strain evidence="1 2">ATCC 34112</strain>
    </source>
</reference>
<name>A0A1V9ZXQ6_9STRA</name>
<dbReference type="Proteomes" id="UP000243217">
    <property type="component" value="Unassembled WGS sequence"/>
</dbReference>
<evidence type="ECO:0000313" key="2">
    <source>
        <dbReference type="Proteomes" id="UP000243217"/>
    </source>
</evidence>
<gene>
    <name evidence="1" type="ORF">THRCLA_21320</name>
</gene>
<accession>A0A1V9ZXQ6</accession>
<comment type="caution">
    <text evidence="1">The sequence shown here is derived from an EMBL/GenBank/DDBJ whole genome shotgun (WGS) entry which is preliminary data.</text>
</comment>
<proteinExistence type="predicted"/>
<protein>
    <submittedName>
        <fullName evidence="1">Uncharacterized protein</fullName>
    </submittedName>
</protein>
<dbReference type="EMBL" id="JNBS01001075">
    <property type="protein sequence ID" value="OQS02805.1"/>
    <property type="molecule type" value="Genomic_DNA"/>
</dbReference>
<keyword evidence="2" id="KW-1185">Reference proteome</keyword>